<name>A0ABY6TPC6_9PAST</name>
<protein>
    <recommendedName>
        <fullName evidence="4">DUF1640 domain-containing protein</fullName>
    </recommendedName>
</protein>
<keyword evidence="3" id="KW-1185">Reference proteome</keyword>
<feature type="transmembrane region" description="Helical" evidence="1">
    <location>
        <begin position="85"/>
        <end position="105"/>
    </location>
</feature>
<sequence>MELSMTLRFDKLRFVKKVQAANWDDKSELAETLADALDEALEQSQNELLTKTEFKQAMAELRSDFKVEMANLEARLMTTLNATMYKMAGLIIASVGVLMSLMKLIN</sequence>
<dbReference type="RefSeq" id="WP_135710986.1">
    <property type="nucleotide sequence ID" value="NZ_CABFKI010000015.1"/>
</dbReference>
<keyword evidence="1" id="KW-1133">Transmembrane helix</keyword>
<evidence type="ECO:0000313" key="3">
    <source>
        <dbReference type="Proteomes" id="UP000308167"/>
    </source>
</evidence>
<gene>
    <name evidence="2" type="ORF">SAMEA1410922_01995</name>
</gene>
<accession>A0ABY6TPC6</accession>
<evidence type="ECO:0008006" key="4">
    <source>
        <dbReference type="Google" id="ProtNLM"/>
    </source>
</evidence>
<organism evidence="2 3">
    <name type="scientific">Actinobacillus porcinus</name>
    <dbReference type="NCBI Taxonomy" id="51048"/>
    <lineage>
        <taxon>Bacteria</taxon>
        <taxon>Pseudomonadati</taxon>
        <taxon>Pseudomonadota</taxon>
        <taxon>Gammaproteobacteria</taxon>
        <taxon>Pasteurellales</taxon>
        <taxon>Pasteurellaceae</taxon>
        <taxon>Actinobacillus</taxon>
    </lineage>
</organism>
<dbReference type="GeneID" id="86156360"/>
<dbReference type="EMBL" id="CABFKI010000015">
    <property type="protein sequence ID" value="VTU09381.1"/>
    <property type="molecule type" value="Genomic_DNA"/>
</dbReference>
<reference evidence="2 3" key="1">
    <citation type="submission" date="2019-05" db="EMBL/GenBank/DDBJ databases">
        <authorList>
            <consortium name="Pathogen Informatics"/>
        </authorList>
    </citation>
    <scope>NUCLEOTIDE SEQUENCE [LARGE SCALE GENOMIC DNA]</scope>
    <source>
        <strain evidence="2 3">NM319</strain>
    </source>
</reference>
<proteinExistence type="predicted"/>
<keyword evidence="1" id="KW-0812">Transmembrane</keyword>
<keyword evidence="1" id="KW-0472">Membrane</keyword>
<evidence type="ECO:0000256" key="1">
    <source>
        <dbReference type="SAM" id="Phobius"/>
    </source>
</evidence>
<comment type="caution">
    <text evidence="2">The sequence shown here is derived from an EMBL/GenBank/DDBJ whole genome shotgun (WGS) entry which is preliminary data.</text>
</comment>
<evidence type="ECO:0000313" key="2">
    <source>
        <dbReference type="EMBL" id="VTU09381.1"/>
    </source>
</evidence>
<dbReference type="Proteomes" id="UP000308167">
    <property type="component" value="Unassembled WGS sequence"/>
</dbReference>